<feature type="region of interest" description="Disordered" evidence="1">
    <location>
        <begin position="62"/>
        <end position="83"/>
    </location>
</feature>
<reference evidence="3 4" key="1">
    <citation type="journal article" date="2019" name="Int. J. Syst. Evol. Microbiol.">
        <title>The Global Catalogue of Microorganisms (GCM) 10K type strain sequencing project: providing services to taxonomists for standard genome sequencing and annotation.</title>
        <authorList>
            <consortium name="The Broad Institute Genomics Platform"/>
            <consortium name="The Broad Institute Genome Sequencing Center for Infectious Disease"/>
            <person name="Wu L."/>
            <person name="Ma J."/>
        </authorList>
    </citation>
    <scope>NUCLEOTIDE SEQUENCE [LARGE SCALE GENOMIC DNA]</scope>
    <source>
        <strain evidence="3 4">JCM 10425</strain>
    </source>
</reference>
<evidence type="ECO:0000313" key="4">
    <source>
        <dbReference type="Proteomes" id="UP001500967"/>
    </source>
</evidence>
<organism evidence="3 4">
    <name type="scientific">Cryptosporangium japonicum</name>
    <dbReference type="NCBI Taxonomy" id="80872"/>
    <lineage>
        <taxon>Bacteria</taxon>
        <taxon>Bacillati</taxon>
        <taxon>Actinomycetota</taxon>
        <taxon>Actinomycetes</taxon>
        <taxon>Cryptosporangiales</taxon>
        <taxon>Cryptosporangiaceae</taxon>
        <taxon>Cryptosporangium</taxon>
    </lineage>
</organism>
<evidence type="ECO:0000256" key="2">
    <source>
        <dbReference type="SAM" id="Phobius"/>
    </source>
</evidence>
<name>A0ABN0UPM0_9ACTN</name>
<sequence length="280" mass="29498">MNLQLPPERDLPPQAFRSIESALITEVTSAPRRRWLAPVAAAVAVLVTLVVVVGALRSGDEERVRPAAPSPVPTRSVEQPTGKRESIVPGCVASYVLGGTPAEKAGVKGAKLYNLLGTPSDGVALIYAGDYALYCTIGGDVMAYNAGGGPVASMNWIPEPYRIDFQAAGRNVDRDGRTTAVSEYRGGRITKNVARMTLESGGTITEAHLENGTFLVRLEYPAHSTGEPPRPTLRAYDAAGNELPDPGHPECLATPDGRIVDNDDLRSGATTGCAPAAAWP</sequence>
<keyword evidence="2" id="KW-0472">Membrane</keyword>
<dbReference type="RefSeq" id="WP_344651203.1">
    <property type="nucleotide sequence ID" value="NZ_BAAAGX010000018.1"/>
</dbReference>
<accession>A0ABN0UPM0</accession>
<keyword evidence="4" id="KW-1185">Reference proteome</keyword>
<protein>
    <submittedName>
        <fullName evidence="3">Uncharacterized protein</fullName>
    </submittedName>
</protein>
<keyword evidence="2" id="KW-1133">Transmembrane helix</keyword>
<keyword evidence="2" id="KW-0812">Transmembrane</keyword>
<dbReference type="Proteomes" id="UP001500967">
    <property type="component" value="Unassembled WGS sequence"/>
</dbReference>
<evidence type="ECO:0000256" key="1">
    <source>
        <dbReference type="SAM" id="MobiDB-lite"/>
    </source>
</evidence>
<gene>
    <name evidence="3" type="ORF">GCM10009539_48580</name>
</gene>
<proteinExistence type="predicted"/>
<dbReference type="EMBL" id="BAAAGX010000018">
    <property type="protein sequence ID" value="GAA0257498.1"/>
    <property type="molecule type" value="Genomic_DNA"/>
</dbReference>
<evidence type="ECO:0000313" key="3">
    <source>
        <dbReference type="EMBL" id="GAA0257498.1"/>
    </source>
</evidence>
<feature type="transmembrane region" description="Helical" evidence="2">
    <location>
        <begin position="35"/>
        <end position="56"/>
    </location>
</feature>
<comment type="caution">
    <text evidence="3">The sequence shown here is derived from an EMBL/GenBank/DDBJ whole genome shotgun (WGS) entry which is preliminary data.</text>
</comment>